<name>A0A3Q9FN82_9BACT</name>
<dbReference type="GO" id="GO:0016758">
    <property type="term" value="F:hexosyltransferase activity"/>
    <property type="evidence" value="ECO:0007669"/>
    <property type="project" value="TreeGrafter"/>
</dbReference>
<evidence type="ECO:0000256" key="2">
    <source>
        <dbReference type="ARBA" id="ARBA00022679"/>
    </source>
</evidence>
<dbReference type="Pfam" id="PF03808">
    <property type="entry name" value="Glyco_tran_WecG"/>
    <property type="match status" value="1"/>
</dbReference>
<protein>
    <submittedName>
        <fullName evidence="3">Glycosyltransferase</fullName>
    </submittedName>
</protein>
<keyword evidence="1" id="KW-0328">Glycosyltransferase</keyword>
<sequence>MKSTLLNNVKTYSFNSKDELMELVAKEKKMLVAINAHKILHATDQTREIINNNIGYPDGAGAVLALKKKNAPSIKIPGCEIWLDLIQKYQNSKTFYLVGGKEEVIQKVICQLKIDYPTIKIKGFRNGYLDSNTEKILISDIQNTKPDIVFVAMGSPKQELLMQQLQKVNPAIYQGLGGSFDVYTNSVKRAPKIWVDLQLEWLYRWIKEPRLRTKRNLDLFKFYYKLRRNKI</sequence>
<evidence type="ECO:0000313" key="4">
    <source>
        <dbReference type="Proteomes" id="UP000267268"/>
    </source>
</evidence>
<dbReference type="KEGG" id="fll:EI427_04645"/>
<evidence type="ECO:0000313" key="3">
    <source>
        <dbReference type="EMBL" id="AZQ61541.1"/>
    </source>
</evidence>
<dbReference type="NCBIfam" id="TIGR00696">
    <property type="entry name" value="wecG_tagA_cpsF"/>
    <property type="match status" value="1"/>
</dbReference>
<keyword evidence="2 3" id="KW-0808">Transferase</keyword>
<dbReference type="CDD" id="cd06533">
    <property type="entry name" value="Glyco_transf_WecG_TagA"/>
    <property type="match status" value="1"/>
</dbReference>
<keyword evidence="4" id="KW-1185">Reference proteome</keyword>
<dbReference type="EMBL" id="CP034562">
    <property type="protein sequence ID" value="AZQ61541.1"/>
    <property type="molecule type" value="Genomic_DNA"/>
</dbReference>
<dbReference type="Proteomes" id="UP000267268">
    <property type="component" value="Chromosome 1"/>
</dbReference>
<evidence type="ECO:0000256" key="1">
    <source>
        <dbReference type="ARBA" id="ARBA00022676"/>
    </source>
</evidence>
<dbReference type="AlphaFoldDB" id="A0A3Q9FN82"/>
<dbReference type="PANTHER" id="PTHR34136">
    <property type="match status" value="1"/>
</dbReference>
<dbReference type="RefSeq" id="WP_126612131.1">
    <property type="nucleotide sequence ID" value="NZ_CP034562.1"/>
</dbReference>
<dbReference type="InterPro" id="IPR004629">
    <property type="entry name" value="WecG_TagA_CpsF"/>
</dbReference>
<accession>A0A3Q9FN82</accession>
<dbReference type="OrthoDB" id="9771846at2"/>
<gene>
    <name evidence="3" type="ORF">EI427_04645</name>
</gene>
<dbReference type="PANTHER" id="PTHR34136:SF1">
    <property type="entry name" value="UDP-N-ACETYL-D-MANNOSAMINURONIC ACID TRANSFERASE"/>
    <property type="match status" value="1"/>
</dbReference>
<proteinExistence type="predicted"/>
<organism evidence="3 4">
    <name type="scientific">Flammeovirga pectinis</name>
    <dbReference type="NCBI Taxonomy" id="2494373"/>
    <lineage>
        <taxon>Bacteria</taxon>
        <taxon>Pseudomonadati</taxon>
        <taxon>Bacteroidota</taxon>
        <taxon>Cytophagia</taxon>
        <taxon>Cytophagales</taxon>
        <taxon>Flammeovirgaceae</taxon>
        <taxon>Flammeovirga</taxon>
    </lineage>
</organism>
<reference evidence="3 4" key="1">
    <citation type="submission" date="2018-12" db="EMBL/GenBank/DDBJ databases">
        <title>Flammeovirga pectinis sp. nov., isolated from the gut of the Korean scallop, Patinopecten yessoensis.</title>
        <authorList>
            <person name="Bae J.-W."/>
            <person name="Jeong Y.-S."/>
            <person name="Kang W."/>
        </authorList>
    </citation>
    <scope>NUCLEOTIDE SEQUENCE [LARGE SCALE GENOMIC DNA]</scope>
    <source>
        <strain evidence="3 4">L12M1</strain>
    </source>
</reference>